<evidence type="ECO:0000313" key="6">
    <source>
        <dbReference type="Proteomes" id="UP000266177"/>
    </source>
</evidence>
<reference evidence="5 6" key="1">
    <citation type="submission" date="2018-09" db="EMBL/GenBank/DDBJ databases">
        <title>Paenibacillus SK2017-BO5.</title>
        <authorList>
            <person name="Piskunova J.V."/>
            <person name="Dubiley S.A."/>
            <person name="Severinov K.V."/>
        </authorList>
    </citation>
    <scope>NUCLEOTIDE SEQUENCE [LARGE SCALE GENOMIC DNA]</scope>
    <source>
        <strain evidence="5 6">BO5</strain>
    </source>
</reference>
<feature type="domain" description="HTH lacI-type" evidence="4">
    <location>
        <begin position="2"/>
        <end position="58"/>
    </location>
</feature>
<dbReference type="GO" id="GO:0003700">
    <property type="term" value="F:DNA-binding transcription factor activity"/>
    <property type="evidence" value="ECO:0007669"/>
    <property type="project" value="TreeGrafter"/>
</dbReference>
<sequence>MATLKDIAEKAMVSVSTVSRVLNYDETLSVSEETRRRIFEVAEELEYTKHKRGARMEESAASSGESSAAATVGLLMTYPRSEELNDPYYLTMRLAIEAAAREYQVQWFAGFQDELDLDSGTADGYIVIGPVQREQVNRLAAVTPNLVFVEPVPWDNRFDIVIADLHDAMEQMLAYVHSLGHQDIAYIGGRDDDGYDGADRREEAYERWMQKRGWYDPQRVRIGRFTAEDGYRLTRELIEAGVRFTAVLAANDSMAIGAVRALREAGLKVPADISVAGFNDITVAQFMTPSLTTVKLHSEFMGRTALGLLLERIRTKRAISKKVIIPTELMIRESCSNARQS</sequence>
<dbReference type="InterPro" id="IPR046335">
    <property type="entry name" value="LacI/GalR-like_sensor"/>
</dbReference>
<dbReference type="InterPro" id="IPR010982">
    <property type="entry name" value="Lambda_DNA-bd_dom_sf"/>
</dbReference>
<protein>
    <submittedName>
        <fullName evidence="5">LacI family DNA-binding transcriptional regulator</fullName>
    </submittedName>
</protein>
<dbReference type="AlphaFoldDB" id="A0A3A3GDH0"/>
<dbReference type="SMART" id="SM00354">
    <property type="entry name" value="HTH_LACI"/>
    <property type="match status" value="1"/>
</dbReference>
<dbReference type="OrthoDB" id="43195at2"/>
<keyword evidence="3" id="KW-0804">Transcription</keyword>
<accession>A0A3A3GDH0</accession>
<dbReference type="SUPFAM" id="SSF53822">
    <property type="entry name" value="Periplasmic binding protein-like I"/>
    <property type="match status" value="1"/>
</dbReference>
<dbReference type="PANTHER" id="PTHR30146">
    <property type="entry name" value="LACI-RELATED TRANSCRIPTIONAL REPRESSOR"/>
    <property type="match status" value="1"/>
</dbReference>
<dbReference type="Pfam" id="PF00356">
    <property type="entry name" value="LacI"/>
    <property type="match status" value="1"/>
</dbReference>
<name>A0A3A3GDH0_PANTH</name>
<dbReference type="Proteomes" id="UP000266177">
    <property type="component" value="Unassembled WGS sequence"/>
</dbReference>
<proteinExistence type="predicted"/>
<evidence type="ECO:0000259" key="4">
    <source>
        <dbReference type="PROSITE" id="PS50932"/>
    </source>
</evidence>
<dbReference type="PANTHER" id="PTHR30146:SF149">
    <property type="entry name" value="HTH-TYPE TRANSCRIPTIONAL REGULATOR EBGR"/>
    <property type="match status" value="1"/>
</dbReference>
<evidence type="ECO:0000313" key="5">
    <source>
        <dbReference type="EMBL" id="RJG16343.1"/>
    </source>
</evidence>
<dbReference type="GO" id="GO:0000976">
    <property type="term" value="F:transcription cis-regulatory region binding"/>
    <property type="evidence" value="ECO:0007669"/>
    <property type="project" value="TreeGrafter"/>
</dbReference>
<dbReference type="PROSITE" id="PS50932">
    <property type="entry name" value="HTH_LACI_2"/>
    <property type="match status" value="1"/>
</dbReference>
<dbReference type="EMBL" id="QYZD01000059">
    <property type="protein sequence ID" value="RJG16343.1"/>
    <property type="molecule type" value="Genomic_DNA"/>
</dbReference>
<dbReference type="InterPro" id="IPR000843">
    <property type="entry name" value="HTH_LacI"/>
</dbReference>
<dbReference type="SUPFAM" id="SSF47413">
    <property type="entry name" value="lambda repressor-like DNA-binding domains"/>
    <property type="match status" value="1"/>
</dbReference>
<dbReference type="Gene3D" id="3.40.50.2300">
    <property type="match status" value="2"/>
</dbReference>
<evidence type="ECO:0000256" key="1">
    <source>
        <dbReference type="ARBA" id="ARBA00023015"/>
    </source>
</evidence>
<organism evidence="5 6">
    <name type="scientific">Paenibacillus thiaminolyticus</name>
    <name type="common">Bacillus thiaminolyticus</name>
    <dbReference type="NCBI Taxonomy" id="49283"/>
    <lineage>
        <taxon>Bacteria</taxon>
        <taxon>Bacillati</taxon>
        <taxon>Bacillota</taxon>
        <taxon>Bacilli</taxon>
        <taxon>Bacillales</taxon>
        <taxon>Paenibacillaceae</taxon>
        <taxon>Paenibacillus</taxon>
    </lineage>
</organism>
<keyword evidence="2 5" id="KW-0238">DNA-binding</keyword>
<gene>
    <name evidence="5" type="ORF">DQX05_28820</name>
</gene>
<dbReference type="InterPro" id="IPR028082">
    <property type="entry name" value="Peripla_BP_I"/>
</dbReference>
<evidence type="ECO:0000256" key="2">
    <source>
        <dbReference type="ARBA" id="ARBA00023125"/>
    </source>
</evidence>
<dbReference type="Gene3D" id="1.10.260.40">
    <property type="entry name" value="lambda repressor-like DNA-binding domains"/>
    <property type="match status" value="1"/>
</dbReference>
<comment type="caution">
    <text evidence="5">The sequence shown here is derived from an EMBL/GenBank/DDBJ whole genome shotgun (WGS) entry which is preliminary data.</text>
</comment>
<dbReference type="CDD" id="cd01544">
    <property type="entry name" value="PBP1_GalR"/>
    <property type="match status" value="1"/>
</dbReference>
<dbReference type="PROSITE" id="PS00356">
    <property type="entry name" value="HTH_LACI_1"/>
    <property type="match status" value="1"/>
</dbReference>
<dbReference type="RefSeq" id="WP_119796681.1">
    <property type="nucleotide sequence ID" value="NZ_QYZD01000059.1"/>
</dbReference>
<evidence type="ECO:0000256" key="3">
    <source>
        <dbReference type="ARBA" id="ARBA00023163"/>
    </source>
</evidence>
<dbReference type="CDD" id="cd01392">
    <property type="entry name" value="HTH_LacI"/>
    <property type="match status" value="1"/>
</dbReference>
<dbReference type="PRINTS" id="PR00036">
    <property type="entry name" value="HTHLACI"/>
</dbReference>
<keyword evidence="1" id="KW-0805">Transcription regulation</keyword>
<dbReference type="Pfam" id="PF13377">
    <property type="entry name" value="Peripla_BP_3"/>
    <property type="match status" value="1"/>
</dbReference>